<evidence type="ECO:0000259" key="3">
    <source>
        <dbReference type="PROSITE" id="PS50937"/>
    </source>
</evidence>
<keyword evidence="1" id="KW-0238">DNA-binding</keyword>
<dbReference type="Pfam" id="PF13411">
    <property type="entry name" value="MerR_1"/>
    <property type="match status" value="1"/>
</dbReference>
<protein>
    <submittedName>
        <fullName evidence="4">MerR family transcriptional regulator</fullName>
    </submittedName>
</protein>
<dbReference type="CDD" id="cd01106">
    <property type="entry name" value="HTH_TipAL-Mta"/>
    <property type="match status" value="1"/>
</dbReference>
<keyword evidence="2" id="KW-0175">Coiled coil</keyword>
<dbReference type="PANTHER" id="PTHR30204:SF90">
    <property type="entry name" value="HTH-TYPE TRANSCRIPTIONAL ACTIVATOR MTA"/>
    <property type="match status" value="1"/>
</dbReference>
<feature type="coiled-coil region" evidence="2">
    <location>
        <begin position="76"/>
        <end position="103"/>
    </location>
</feature>
<dbReference type="Proteomes" id="UP000831880">
    <property type="component" value="Chromosome"/>
</dbReference>
<dbReference type="EMBL" id="CP095074">
    <property type="protein sequence ID" value="UOQ92319.1"/>
    <property type="molecule type" value="Genomic_DNA"/>
</dbReference>
<dbReference type="SUPFAM" id="SSF46955">
    <property type="entry name" value="Putative DNA-binding domain"/>
    <property type="match status" value="1"/>
</dbReference>
<dbReference type="RefSeq" id="WP_244751929.1">
    <property type="nucleotide sequence ID" value="NZ_CP095074.1"/>
</dbReference>
<evidence type="ECO:0000256" key="1">
    <source>
        <dbReference type="ARBA" id="ARBA00023125"/>
    </source>
</evidence>
<dbReference type="InterPro" id="IPR000551">
    <property type="entry name" value="MerR-type_HTH_dom"/>
</dbReference>
<dbReference type="Gene3D" id="1.10.1660.10">
    <property type="match status" value="1"/>
</dbReference>
<dbReference type="SMART" id="SM00422">
    <property type="entry name" value="HTH_MERR"/>
    <property type="match status" value="1"/>
</dbReference>
<gene>
    <name evidence="4" type="ORF">MUO14_17840</name>
</gene>
<dbReference type="PANTHER" id="PTHR30204">
    <property type="entry name" value="REDOX-CYCLING DRUG-SENSING TRANSCRIPTIONAL ACTIVATOR SOXR"/>
    <property type="match status" value="1"/>
</dbReference>
<evidence type="ECO:0000256" key="2">
    <source>
        <dbReference type="SAM" id="Coils"/>
    </source>
</evidence>
<feature type="domain" description="HTH merR-type" evidence="3">
    <location>
        <begin position="3"/>
        <end position="72"/>
    </location>
</feature>
<dbReference type="PROSITE" id="PS50937">
    <property type="entry name" value="HTH_MERR_2"/>
    <property type="match status" value="1"/>
</dbReference>
<reference evidence="4 5" key="1">
    <citation type="submission" date="2022-04" db="EMBL/GenBank/DDBJ databases">
        <title>Halobacillus sp. isolated from saltern.</title>
        <authorList>
            <person name="Won M."/>
            <person name="Lee C.-M."/>
            <person name="Woen H.-Y."/>
            <person name="Kwon S.-W."/>
        </authorList>
    </citation>
    <scope>NUCLEOTIDE SEQUENCE [LARGE SCALE GENOMIC DNA]</scope>
    <source>
        <strain evidence="4 5">SSTM10-2</strain>
    </source>
</reference>
<accession>A0ABY4GWA1</accession>
<proteinExistence type="predicted"/>
<dbReference type="PROSITE" id="PS00552">
    <property type="entry name" value="HTH_MERR_1"/>
    <property type="match status" value="1"/>
</dbReference>
<dbReference type="InterPro" id="IPR047057">
    <property type="entry name" value="MerR_fam"/>
</dbReference>
<evidence type="ECO:0000313" key="5">
    <source>
        <dbReference type="Proteomes" id="UP000831880"/>
    </source>
</evidence>
<sequence>MKYYTSGDVSHYLNISVRTLRYYDQIDLVPPARIEESGKRLYTSREILLLEKIVLLKSLAMTLEDIKKIINQITIEEILTLHKEKLENNILQLKESLKNTHTLSNTLKLEGNLNWGHLLPLVKENAKMAGKNEWGKHFSEKEQKTLKEAMPKMEHPSTRKWINIIKRTNFCLRRNLAPHSEEGQTLAEDCLLLSEDFFKGDQKLGEKFWKARKSERASKEMGLYPISSEILEFMDEAINYYEEHYPKLTNKKG</sequence>
<organism evidence="4 5">
    <name type="scientific">Halobacillus shinanisalinarum</name>
    <dbReference type="NCBI Taxonomy" id="2932258"/>
    <lineage>
        <taxon>Bacteria</taxon>
        <taxon>Bacillati</taxon>
        <taxon>Bacillota</taxon>
        <taxon>Bacilli</taxon>
        <taxon>Bacillales</taxon>
        <taxon>Bacillaceae</taxon>
        <taxon>Halobacillus</taxon>
    </lineage>
</organism>
<evidence type="ECO:0000313" key="4">
    <source>
        <dbReference type="EMBL" id="UOQ92319.1"/>
    </source>
</evidence>
<keyword evidence="5" id="KW-1185">Reference proteome</keyword>
<dbReference type="InterPro" id="IPR009061">
    <property type="entry name" value="DNA-bd_dom_put_sf"/>
</dbReference>
<name>A0ABY4GWA1_9BACI</name>